<evidence type="ECO:0008006" key="4">
    <source>
        <dbReference type="Google" id="ProtNLM"/>
    </source>
</evidence>
<keyword evidence="1" id="KW-1133">Transmembrane helix</keyword>
<dbReference type="KEGG" id="cdrk:B9W14_22985"/>
<dbReference type="OrthoDB" id="1927186at2"/>
<protein>
    <recommendedName>
        <fullName evidence="4">ESAT-6 secretion machinery protein EssA</fullName>
    </recommendedName>
</protein>
<feature type="transmembrane region" description="Helical" evidence="1">
    <location>
        <begin position="127"/>
        <end position="148"/>
    </location>
</feature>
<proteinExistence type="predicted"/>
<dbReference type="RefSeq" id="WP_032075514.1">
    <property type="nucleotide sequence ID" value="NZ_CP020953.1"/>
</dbReference>
<dbReference type="EMBL" id="CP020953">
    <property type="protein sequence ID" value="AWI07217.1"/>
    <property type="molecule type" value="Genomic_DNA"/>
</dbReference>
<name>A0A2U8DWQ1_9CLOT</name>
<organism evidence="2 3">
    <name type="scientific">Clostridium drakei</name>
    <dbReference type="NCBI Taxonomy" id="332101"/>
    <lineage>
        <taxon>Bacteria</taxon>
        <taxon>Bacillati</taxon>
        <taxon>Bacillota</taxon>
        <taxon>Clostridia</taxon>
        <taxon>Eubacteriales</taxon>
        <taxon>Clostridiaceae</taxon>
        <taxon>Clostridium</taxon>
    </lineage>
</organism>
<evidence type="ECO:0000256" key="1">
    <source>
        <dbReference type="SAM" id="Phobius"/>
    </source>
</evidence>
<keyword evidence="3" id="KW-1185">Reference proteome</keyword>
<evidence type="ECO:0000313" key="2">
    <source>
        <dbReference type="EMBL" id="AWI07217.1"/>
    </source>
</evidence>
<accession>A0A2U8DWQ1</accession>
<dbReference type="AlphaFoldDB" id="A0A2U8DWQ1"/>
<keyword evidence="1" id="KW-0472">Membrane</keyword>
<gene>
    <name evidence="2" type="ORF">B9W14_22985</name>
</gene>
<evidence type="ECO:0000313" key="3">
    <source>
        <dbReference type="Proteomes" id="UP000244910"/>
    </source>
</evidence>
<reference evidence="3" key="1">
    <citation type="submission" date="2017-04" db="EMBL/GenBank/DDBJ databases">
        <authorList>
            <person name="Song Y."/>
            <person name="Cho B.-K."/>
        </authorList>
    </citation>
    <scope>NUCLEOTIDE SEQUENCE [LARGE SCALE GENOMIC DNA]</scope>
    <source>
        <strain evidence="3">SL1</strain>
    </source>
</reference>
<dbReference type="Proteomes" id="UP000244910">
    <property type="component" value="Chromosome"/>
</dbReference>
<keyword evidence="1" id="KW-0812">Transmembrane</keyword>
<sequence>MKKNTIVSILVILIIFTFNIYKVSASNELDIEHDSLKSSQNEAYMSVPDIYGIDLFTDKITKTKQEISNKQKSNRKDLYNSIFLTTVNAKSIRDKKFSQNMETYSLFDEQSMQKKIEYEKEDSNSNIITISLIVILCILTGIVTRLYYIKKQRGEEKRSEYNDYAGF</sequence>